<organism evidence="2 3">
    <name type="scientific">Sphingosinicella rhizophila</name>
    <dbReference type="NCBI Taxonomy" id="3050082"/>
    <lineage>
        <taxon>Bacteria</taxon>
        <taxon>Pseudomonadati</taxon>
        <taxon>Pseudomonadota</taxon>
        <taxon>Alphaproteobacteria</taxon>
        <taxon>Sphingomonadales</taxon>
        <taxon>Sphingosinicellaceae</taxon>
        <taxon>Sphingosinicella</taxon>
    </lineage>
</organism>
<evidence type="ECO:0000313" key="3">
    <source>
        <dbReference type="Proteomes" id="UP001259572"/>
    </source>
</evidence>
<protein>
    <submittedName>
        <fullName evidence="2">Uncharacterized protein</fullName>
    </submittedName>
</protein>
<dbReference type="Gene3D" id="1.20.120.20">
    <property type="entry name" value="Apolipoprotein"/>
    <property type="match status" value="1"/>
</dbReference>
<gene>
    <name evidence="2" type="ORF">RQX22_01515</name>
</gene>
<evidence type="ECO:0000313" key="2">
    <source>
        <dbReference type="EMBL" id="MDT9597627.1"/>
    </source>
</evidence>
<evidence type="ECO:0000256" key="1">
    <source>
        <dbReference type="SAM" id="MobiDB-lite"/>
    </source>
</evidence>
<dbReference type="Proteomes" id="UP001259572">
    <property type="component" value="Unassembled WGS sequence"/>
</dbReference>
<feature type="region of interest" description="Disordered" evidence="1">
    <location>
        <begin position="99"/>
        <end position="121"/>
    </location>
</feature>
<sequence length="250" mass="26057">MDVDDGSHCYGLVMSYDGVAPAAYRRGAGDATFVARAGTEGRLRQFWSYDRNRLNPGDCHMAARNSELPEGTDHIINGAMETSAGGGGGSAGATGFVGSNSADDTGGTRVKDENGTEDGGVLDQLRSQASSLRGQAGGRVREFAESGKNRATEALDEVSRVVSDAAESIDERLGSEYGEYARRAADAVSGFADTLRNKDVEEIYDDASAVVRKSPGVALAAAAIVGFALVRLVKAGLPEDRDGGPEDMKA</sequence>
<keyword evidence="3" id="KW-1185">Reference proteome</keyword>
<dbReference type="EMBL" id="JAVUPU010000001">
    <property type="protein sequence ID" value="MDT9597627.1"/>
    <property type="molecule type" value="Genomic_DNA"/>
</dbReference>
<proteinExistence type="predicted"/>
<accession>A0ABU3Q2U1</accession>
<name>A0ABU3Q2U1_9SPHN</name>
<dbReference type="RefSeq" id="WP_315722998.1">
    <property type="nucleotide sequence ID" value="NZ_JAVUPU010000001.1"/>
</dbReference>
<comment type="caution">
    <text evidence="2">The sequence shown here is derived from an EMBL/GenBank/DDBJ whole genome shotgun (WGS) entry which is preliminary data.</text>
</comment>
<reference evidence="2 3" key="1">
    <citation type="submission" date="2023-05" db="EMBL/GenBank/DDBJ databases">
        <authorList>
            <person name="Guo Y."/>
        </authorList>
    </citation>
    <scope>NUCLEOTIDE SEQUENCE [LARGE SCALE GENOMIC DNA]</scope>
    <source>
        <strain evidence="2 3">GR2756</strain>
    </source>
</reference>